<comment type="caution">
    <text evidence="1">The sequence shown here is derived from an EMBL/GenBank/DDBJ whole genome shotgun (WGS) entry which is preliminary data.</text>
</comment>
<dbReference type="Proteomes" id="UP000265955">
    <property type="component" value="Unassembled WGS sequence"/>
</dbReference>
<reference evidence="2" key="1">
    <citation type="submission" date="2018-09" db="EMBL/GenBank/DDBJ databases">
        <authorList>
            <person name="Zhu H."/>
        </authorList>
    </citation>
    <scope>NUCLEOTIDE SEQUENCE [LARGE SCALE GENOMIC DNA]</scope>
    <source>
        <strain evidence="2">K1R23-30</strain>
    </source>
</reference>
<sequence length="86" mass="9576">MDGVNHRQHLMIRGSLALGINPGVTSQNILREVRRCLFMISFSRFRRAFSARSLESSMCSSVATLVPTPLSLPSFAALIQLRSAWL</sequence>
<dbReference type="EMBL" id="QYUO01000003">
    <property type="protein sequence ID" value="RJF92077.1"/>
    <property type="molecule type" value="Genomic_DNA"/>
</dbReference>
<evidence type="ECO:0000313" key="1">
    <source>
        <dbReference type="EMBL" id="RJF92077.1"/>
    </source>
</evidence>
<keyword evidence="2" id="KW-1185">Reference proteome</keyword>
<accession>A0A3A3FG57</accession>
<protein>
    <submittedName>
        <fullName evidence="1">Uncharacterized protein</fullName>
    </submittedName>
</protein>
<dbReference type="AlphaFoldDB" id="A0A3A3FG57"/>
<evidence type="ECO:0000313" key="2">
    <source>
        <dbReference type="Proteomes" id="UP000265955"/>
    </source>
</evidence>
<name>A0A3A3FG57_9BURK</name>
<organism evidence="1 2">
    <name type="scientific">Noviherbaspirillum saxi</name>
    <dbReference type="NCBI Taxonomy" id="2320863"/>
    <lineage>
        <taxon>Bacteria</taxon>
        <taxon>Pseudomonadati</taxon>
        <taxon>Pseudomonadota</taxon>
        <taxon>Betaproteobacteria</taxon>
        <taxon>Burkholderiales</taxon>
        <taxon>Oxalobacteraceae</taxon>
        <taxon>Noviherbaspirillum</taxon>
    </lineage>
</organism>
<proteinExistence type="predicted"/>
<gene>
    <name evidence="1" type="ORF">D3871_25850</name>
</gene>